<organism evidence="2 3">
    <name type="scientific">Protomyces lactucae-debilis</name>
    <dbReference type="NCBI Taxonomy" id="2754530"/>
    <lineage>
        <taxon>Eukaryota</taxon>
        <taxon>Fungi</taxon>
        <taxon>Dikarya</taxon>
        <taxon>Ascomycota</taxon>
        <taxon>Taphrinomycotina</taxon>
        <taxon>Taphrinomycetes</taxon>
        <taxon>Taphrinales</taxon>
        <taxon>Protomycetaceae</taxon>
        <taxon>Protomyces</taxon>
    </lineage>
</organism>
<evidence type="ECO:0000313" key="2">
    <source>
        <dbReference type="EMBL" id="ORY78134.1"/>
    </source>
</evidence>
<sequence>MPPMNLAPWREAARKLAQAVKRQIEQTEQEVAAFLRPGKQVLQRERVPLPRRSQGTLHDRVRDKQAQDARRHYTQFAGPTRHHHAGRSTSATVAQVKTIFGQSATRSTMGGTLRAHGYRRGFASSSINHAQVVREVFESISLGLRAGVLNNPFFTAPDGRELRGGRVVAGLKASEHLTTVLTIPLTPKILAPSTGVLNAALISAVDEAVLAAPKHLAKLRRNVYRLMQFGSFPYKLVDNDSTMEVVFPGRDRESVELFLDDLMDGKGASLGALHERPRFVESEQMDQEVDWATHLYARDHKMTRSQLSLERYIHDLDVFRACQAAC</sequence>
<accession>A0A1Y2F3R3</accession>
<comment type="caution">
    <text evidence="2">The sequence shown here is derived from an EMBL/GenBank/DDBJ whole genome shotgun (WGS) entry which is preliminary data.</text>
</comment>
<gene>
    <name evidence="2" type="ORF">BCR37DRAFT_113929</name>
</gene>
<feature type="region of interest" description="Disordered" evidence="1">
    <location>
        <begin position="47"/>
        <end position="67"/>
    </location>
</feature>
<dbReference type="RefSeq" id="XP_040723245.1">
    <property type="nucleotide sequence ID" value="XM_040865939.1"/>
</dbReference>
<dbReference type="AlphaFoldDB" id="A0A1Y2F3R3"/>
<proteinExistence type="predicted"/>
<feature type="compositionally biased region" description="Basic and acidic residues" evidence="1">
    <location>
        <begin position="57"/>
        <end position="67"/>
    </location>
</feature>
<name>A0A1Y2F3R3_PROLT</name>
<dbReference type="Proteomes" id="UP000193685">
    <property type="component" value="Unassembled WGS sequence"/>
</dbReference>
<evidence type="ECO:0000313" key="3">
    <source>
        <dbReference type="Proteomes" id="UP000193685"/>
    </source>
</evidence>
<reference evidence="2 3" key="1">
    <citation type="submission" date="2016-07" db="EMBL/GenBank/DDBJ databases">
        <title>Pervasive Adenine N6-methylation of Active Genes in Fungi.</title>
        <authorList>
            <consortium name="DOE Joint Genome Institute"/>
            <person name="Mondo S.J."/>
            <person name="Dannebaum R.O."/>
            <person name="Kuo R.C."/>
            <person name="Labutti K."/>
            <person name="Haridas S."/>
            <person name="Kuo A."/>
            <person name="Salamov A."/>
            <person name="Ahrendt S.R."/>
            <person name="Lipzen A."/>
            <person name="Sullivan W."/>
            <person name="Andreopoulos W.B."/>
            <person name="Clum A."/>
            <person name="Lindquist E."/>
            <person name="Daum C."/>
            <person name="Ramamoorthy G.K."/>
            <person name="Gryganskyi A."/>
            <person name="Culley D."/>
            <person name="Magnuson J.K."/>
            <person name="James T.Y."/>
            <person name="O'Malley M.A."/>
            <person name="Stajich J.E."/>
            <person name="Spatafora J.W."/>
            <person name="Visel A."/>
            <person name="Grigoriev I.V."/>
        </authorList>
    </citation>
    <scope>NUCLEOTIDE SEQUENCE [LARGE SCALE GENOMIC DNA]</scope>
    <source>
        <strain evidence="2 3">12-1054</strain>
    </source>
</reference>
<protein>
    <submittedName>
        <fullName evidence="2">Uncharacterized protein</fullName>
    </submittedName>
</protein>
<keyword evidence="3" id="KW-1185">Reference proteome</keyword>
<evidence type="ECO:0000256" key="1">
    <source>
        <dbReference type="SAM" id="MobiDB-lite"/>
    </source>
</evidence>
<dbReference type="GeneID" id="63782538"/>
<dbReference type="EMBL" id="MCFI01000018">
    <property type="protein sequence ID" value="ORY78134.1"/>
    <property type="molecule type" value="Genomic_DNA"/>
</dbReference>